<dbReference type="HOGENOM" id="CLU_3335287_0_0_1"/>
<reference evidence="2" key="1">
    <citation type="journal article" date="2002" name="Science">
        <title>The draft genome of Ciona intestinalis: insights into chordate and vertebrate origins.</title>
        <authorList>
            <person name="Dehal P."/>
            <person name="Satou Y."/>
            <person name="Campbell R.K."/>
            <person name="Chapman J."/>
            <person name="Degnan B."/>
            <person name="De Tomaso A."/>
            <person name="Davidson B."/>
            <person name="Di Gregorio A."/>
            <person name="Gelpke M."/>
            <person name="Goodstein D.M."/>
            <person name="Harafuji N."/>
            <person name="Hastings K.E."/>
            <person name="Ho I."/>
            <person name="Hotta K."/>
            <person name="Huang W."/>
            <person name="Kawashima T."/>
            <person name="Lemaire P."/>
            <person name="Martinez D."/>
            <person name="Meinertzhagen I.A."/>
            <person name="Necula S."/>
            <person name="Nonaka M."/>
            <person name="Putnam N."/>
            <person name="Rash S."/>
            <person name="Saiga H."/>
            <person name="Satake M."/>
            <person name="Terry A."/>
            <person name="Yamada L."/>
            <person name="Wang H.G."/>
            <person name="Awazu S."/>
            <person name="Azumi K."/>
            <person name="Boore J."/>
            <person name="Branno M."/>
            <person name="Chin-Bow S."/>
            <person name="DeSantis R."/>
            <person name="Doyle S."/>
            <person name="Francino P."/>
            <person name="Keys D.N."/>
            <person name="Haga S."/>
            <person name="Hayashi H."/>
            <person name="Hino K."/>
            <person name="Imai K.S."/>
            <person name="Inaba K."/>
            <person name="Kano S."/>
            <person name="Kobayashi K."/>
            <person name="Kobayashi M."/>
            <person name="Lee B.I."/>
            <person name="Makabe K.W."/>
            <person name="Manohar C."/>
            <person name="Matassi G."/>
            <person name="Medina M."/>
            <person name="Mochizuki Y."/>
            <person name="Mount S."/>
            <person name="Morishita T."/>
            <person name="Miura S."/>
            <person name="Nakayama A."/>
            <person name="Nishizaka S."/>
            <person name="Nomoto H."/>
            <person name="Ohta F."/>
            <person name="Oishi K."/>
            <person name="Rigoutsos I."/>
            <person name="Sano M."/>
            <person name="Sasaki A."/>
            <person name="Sasakura Y."/>
            <person name="Shoguchi E."/>
            <person name="Shin-i T."/>
            <person name="Spagnuolo A."/>
            <person name="Stainier D."/>
            <person name="Suzuki M.M."/>
            <person name="Tassy O."/>
            <person name="Takatori N."/>
            <person name="Tokuoka M."/>
            <person name="Yagi K."/>
            <person name="Yoshizaki F."/>
            <person name="Wada S."/>
            <person name="Zhang C."/>
            <person name="Hyatt P.D."/>
            <person name="Larimer F."/>
            <person name="Detter C."/>
            <person name="Doggett N."/>
            <person name="Glavina T."/>
            <person name="Hawkins T."/>
            <person name="Richardson P."/>
            <person name="Lucas S."/>
            <person name="Kohara Y."/>
            <person name="Levine M."/>
            <person name="Satoh N."/>
            <person name="Rokhsar D.S."/>
        </authorList>
    </citation>
    <scope>NUCLEOTIDE SEQUENCE [LARGE SCALE GENOMIC DNA]</scope>
</reference>
<dbReference type="AlphaFoldDB" id="H2XN73"/>
<organism evidence="1 2">
    <name type="scientific">Ciona intestinalis</name>
    <name type="common">Transparent sea squirt</name>
    <name type="synonym">Ascidia intestinalis</name>
    <dbReference type="NCBI Taxonomy" id="7719"/>
    <lineage>
        <taxon>Eukaryota</taxon>
        <taxon>Metazoa</taxon>
        <taxon>Chordata</taxon>
        <taxon>Tunicata</taxon>
        <taxon>Ascidiacea</taxon>
        <taxon>Phlebobranchia</taxon>
        <taxon>Cionidae</taxon>
        <taxon>Ciona</taxon>
    </lineage>
</organism>
<proteinExistence type="predicted"/>
<dbReference type="InParanoid" id="H2XN73"/>
<sequence length="38" mass="4344">MLMANLRKLCMLALYICIYLHSLIDSNLHAALNGLKLR</sequence>
<reference evidence="1" key="4">
    <citation type="submission" date="2025-09" db="UniProtKB">
        <authorList>
            <consortium name="Ensembl"/>
        </authorList>
    </citation>
    <scope>IDENTIFICATION</scope>
</reference>
<evidence type="ECO:0000313" key="2">
    <source>
        <dbReference type="Proteomes" id="UP000008144"/>
    </source>
</evidence>
<keyword evidence="2" id="KW-1185">Reference proteome</keyword>
<accession>H2XN73</accession>
<dbReference type="EMBL" id="EAAA01002272">
    <property type="status" value="NOT_ANNOTATED_CDS"/>
    <property type="molecule type" value="Genomic_DNA"/>
</dbReference>
<protein>
    <submittedName>
        <fullName evidence="1">Uncharacterized protein</fullName>
    </submittedName>
</protein>
<dbReference type="Proteomes" id="UP000008144">
    <property type="component" value="Chromosome 6"/>
</dbReference>
<evidence type="ECO:0000313" key="1">
    <source>
        <dbReference type="Ensembl" id="ENSCINP00000031106.1"/>
    </source>
</evidence>
<reference evidence="1" key="2">
    <citation type="journal article" date="2008" name="Genome Biol.">
        <title>Improved genome assembly and evidence-based global gene model set for the chordate Ciona intestinalis: new insight into intron and operon populations.</title>
        <authorList>
            <person name="Satou Y."/>
            <person name="Mineta K."/>
            <person name="Ogasawara M."/>
            <person name="Sasakura Y."/>
            <person name="Shoguchi E."/>
            <person name="Ueno K."/>
            <person name="Yamada L."/>
            <person name="Matsumoto J."/>
            <person name="Wasserscheid J."/>
            <person name="Dewar K."/>
            <person name="Wiley G.B."/>
            <person name="Macmil S.L."/>
            <person name="Roe B.A."/>
            <person name="Zeller R.W."/>
            <person name="Hastings K.E."/>
            <person name="Lemaire P."/>
            <person name="Lindquist E."/>
            <person name="Endo T."/>
            <person name="Hotta K."/>
            <person name="Inaba K."/>
        </authorList>
    </citation>
    <scope>NUCLEOTIDE SEQUENCE [LARGE SCALE GENOMIC DNA]</scope>
    <source>
        <strain evidence="1">wild type</strain>
    </source>
</reference>
<dbReference type="Ensembl" id="ENSCINT00000037198.1">
    <property type="protein sequence ID" value="ENSCINP00000031106.1"/>
    <property type="gene ID" value="ENSCING00000022045.1"/>
</dbReference>
<reference evidence="1" key="3">
    <citation type="submission" date="2025-08" db="UniProtKB">
        <authorList>
            <consortium name="Ensembl"/>
        </authorList>
    </citation>
    <scope>IDENTIFICATION</scope>
</reference>
<name>H2XN73_CIOIN</name>